<accession>A0A914R9F8</accession>
<organism evidence="1 2">
    <name type="scientific">Parascaris equorum</name>
    <name type="common">Equine roundworm</name>
    <dbReference type="NCBI Taxonomy" id="6256"/>
    <lineage>
        <taxon>Eukaryota</taxon>
        <taxon>Metazoa</taxon>
        <taxon>Ecdysozoa</taxon>
        <taxon>Nematoda</taxon>
        <taxon>Chromadorea</taxon>
        <taxon>Rhabditida</taxon>
        <taxon>Spirurina</taxon>
        <taxon>Ascaridomorpha</taxon>
        <taxon>Ascaridoidea</taxon>
        <taxon>Ascarididae</taxon>
        <taxon>Parascaris</taxon>
    </lineage>
</organism>
<evidence type="ECO:0000313" key="2">
    <source>
        <dbReference type="WBParaSite" id="PEQ_0000329701-mRNA-1"/>
    </source>
</evidence>
<dbReference type="WBParaSite" id="PEQ_0000329701-mRNA-1">
    <property type="protein sequence ID" value="PEQ_0000329701-mRNA-1"/>
    <property type="gene ID" value="PEQ_0000329701"/>
</dbReference>
<keyword evidence="1" id="KW-1185">Reference proteome</keyword>
<dbReference type="Proteomes" id="UP000887564">
    <property type="component" value="Unplaced"/>
</dbReference>
<dbReference type="AlphaFoldDB" id="A0A914R9F8"/>
<proteinExistence type="predicted"/>
<reference evidence="2" key="1">
    <citation type="submission" date="2022-11" db="UniProtKB">
        <authorList>
            <consortium name="WormBaseParasite"/>
        </authorList>
    </citation>
    <scope>IDENTIFICATION</scope>
</reference>
<protein>
    <submittedName>
        <fullName evidence="2">Uncharacterized protein</fullName>
    </submittedName>
</protein>
<sequence length="47" mass="5435">MYQLYTVEIRAAKQASACSLGCKIDPLQQRFEKLLTRLLTECFCGMY</sequence>
<evidence type="ECO:0000313" key="1">
    <source>
        <dbReference type="Proteomes" id="UP000887564"/>
    </source>
</evidence>
<name>A0A914R9F8_PAREQ</name>